<evidence type="ECO:0000313" key="6">
    <source>
        <dbReference type="EMBL" id="NYZ19101.1"/>
    </source>
</evidence>
<accession>A0ABX2T763</accession>
<dbReference type="SUPFAM" id="SSF51120">
    <property type="entry name" value="beta-Roll"/>
    <property type="match status" value="1"/>
</dbReference>
<evidence type="ECO:0000313" key="7">
    <source>
        <dbReference type="Proteomes" id="UP000584642"/>
    </source>
</evidence>
<sequence length="1719" mass="179282">MSASAPEVRSIWDGGGTDTLDASAQTRAVRIDLNAGAFSSIGVNATGGAAVNNIAIAYGSTIENAVGGAGNDTLVGNAVDNLLTGGAGDDAFDGGAGSDVATYRGTRAQYKVWTENGRITVQDLVSGRDGTDTMVNVERLRFADGEVLASTAAAPLTGSAVSRSLRNGQTVALSDLYSAGNSDGRTVQYYWITDLAGAGLVNLNGAVNLATAAQKAAGGIQVSATDFAKLTYTGAGTETLGFQVFDGLAWSATANAKLTNSTPTGVGAPRALGTGKSVALSDLYAATDAEDSIQYYRVTNPAGAGTLSLNGAVDLANATQRAQGISQFSAADFAKVTYTGNGNETLSFMAHDGLGWSATTNVAVSNALPVGAGTPTALAKGATVALSDLYAATDAEDSIQYYRVTNPAGAGTLSLNGAVDLANATQRAQGISQFSAADFAKVTYTGNGNETLSFMAHDGLGWSATTNVAVSNALPVGAGTPTALAKGATVALSDLYAATDAEDSIQYYRVTNPAGAGTLSLNGAVDLANATQRAQGISQFSAADFAKVTYTGNGNETLSFMAHDGLGWSATTNVAVSNVAGIAVSNRLGIGQSVALSDLFSVTDADGDTIRTYRITDPAGAGRINLNGAVNLATTAQKAAGMVQVSAADFAKLTYTGSGTESLSFQAFDGVSWSTPVTARLTNSAPVGTAATVSLRAGEVVALPRLFSASDPEGDTIQMYRITDPAGAGRINLNGAVNLATTAQKAAGMVQVSAADFAKLTYTGSGAESLSFQAFDGVNWSNATRTAIAVTSRLVGIGKPRDLAPGQEIPLSLLYEIDTTSGITARFYRITDPAGGGGIQLNGVKNLASAADQARGVYQVTAAEYNKLTYTGSQGESLTFQVGDGTAWSAATQVAVTEGAPAAVLPSQTLKIGETVALSSFVTPDNSKYYHYIIYDNSATGTFNLNGAVNLNPFYNIVNIDDSAFQVFDLTPEDFAKVTYTGRGSATFHIERLERITADGPTPHDDLSLAHLRKSDTTTVVIGNRTPDGMISPASNRQGTALRLSDIYSAQDGDGDSVIYYRVKRESGLDEINLNGAVNVSSGADFLQGYYTVSANDFSKLTINTTGFNELRFQASDGGGWNAPITVILGEGAQATARRSVGLNATVKLAQLFDPGVLTQTGASFYRVEDPSGAGHVFLNGVANLASPADQAEGRYLVAASDMSKLTYTGGGRERITVQAVDASGTTTYQPYSTYVGNQAPVVRGKTSNIPNDSYTDTSYLMSVSDPENDPIVYYRFQHVSGNQIFAFDPKEVVTDASDPVGSIRVTAEGAYCYVHPQGLGSTIVQAFDGVSWSDPATITFAKEDPPPVVTRRTDFYLVPEFNETFRFNATWCTGYDANGALISTWIPKFRVHVPDEIGKFTMDEQPVSGYFAEMGENFYEISQLDGLNSTMTLWASGDIIVQAYDNMKWSAPTKLHFEVAPPSTTDNPLDFSPGTSITLRQLKESINRNWADQIWSMDPVYGGDWVSAVYIKDPSGAGSINLNGAPVNSRALASGHTFEAGEAVIDVAYLDQVTYTVQGLEKLKIGIIARTDYFGTYVAGHAPMELYEIDIGGAPVGTVTPQSLDGVGSAPLSNLVSFTDPNGDTIKYYQVTDPYGAGSLQLNGAVNRANANDTAQGKYQFVASDFGRLTYRANGAETLTVQAFDGQLWSDPTLVAVDGGGYVSGSGALFGSDRRIGT</sequence>
<dbReference type="InterPro" id="IPR011049">
    <property type="entry name" value="Serralysin-like_metalloprot_C"/>
</dbReference>
<evidence type="ECO:0000256" key="2">
    <source>
        <dbReference type="ARBA" id="ARBA00004613"/>
    </source>
</evidence>
<dbReference type="Proteomes" id="UP000584642">
    <property type="component" value="Unassembled WGS sequence"/>
</dbReference>
<comment type="subcellular location">
    <subcellularLocation>
        <location evidence="2">Secreted</location>
    </subcellularLocation>
</comment>
<name>A0ABX2T763_9PROT</name>
<reference evidence="6 7" key="1">
    <citation type="submission" date="2020-05" db="EMBL/GenBank/DDBJ databases">
        <title>Azospirillum oleiclasticum sp. nov, a nitrogen-fixing and heavy crude oil-emulsifying bacterium isolated from the crude oil of Yumen Oilfield.</title>
        <authorList>
            <person name="Wu D."/>
            <person name="Cai M."/>
            <person name="Zhang X."/>
        </authorList>
    </citation>
    <scope>NUCLEOTIDE SEQUENCE [LARGE SCALE GENOMIC DNA]</scope>
    <source>
        <strain evidence="6 7">ROY-1-1-2</strain>
    </source>
</reference>
<dbReference type="Gene3D" id="2.150.10.10">
    <property type="entry name" value="Serralysin-like metalloprotease, C-terminal"/>
    <property type="match status" value="1"/>
</dbReference>
<dbReference type="InterPro" id="IPR013858">
    <property type="entry name" value="Peptidase_M10B_C"/>
</dbReference>
<feature type="domain" description="Peptidase M10 serralysin C-terminal" evidence="5">
    <location>
        <begin position="4"/>
        <end position="133"/>
    </location>
</feature>
<dbReference type="EMBL" id="JABFDB010000002">
    <property type="protein sequence ID" value="NYZ19101.1"/>
    <property type="molecule type" value="Genomic_DNA"/>
</dbReference>
<evidence type="ECO:0000256" key="1">
    <source>
        <dbReference type="ARBA" id="ARBA00001913"/>
    </source>
</evidence>
<evidence type="ECO:0000259" key="5">
    <source>
        <dbReference type="Pfam" id="PF08548"/>
    </source>
</evidence>
<dbReference type="PRINTS" id="PR00313">
    <property type="entry name" value="CABNDNGRPT"/>
</dbReference>
<gene>
    <name evidence="6" type="ORF">HND93_05205</name>
</gene>
<dbReference type="Pfam" id="PF00353">
    <property type="entry name" value="HemolysinCabind"/>
    <property type="match status" value="1"/>
</dbReference>
<keyword evidence="3" id="KW-0964">Secreted</keyword>
<organism evidence="6 7">
    <name type="scientific">Azospirillum oleiclasticum</name>
    <dbReference type="NCBI Taxonomy" id="2735135"/>
    <lineage>
        <taxon>Bacteria</taxon>
        <taxon>Pseudomonadati</taxon>
        <taxon>Pseudomonadota</taxon>
        <taxon>Alphaproteobacteria</taxon>
        <taxon>Rhodospirillales</taxon>
        <taxon>Azospirillaceae</taxon>
        <taxon>Azospirillum</taxon>
    </lineage>
</organism>
<evidence type="ECO:0000256" key="3">
    <source>
        <dbReference type="ARBA" id="ARBA00022525"/>
    </source>
</evidence>
<protein>
    <recommendedName>
        <fullName evidence="5">Peptidase M10 serralysin C-terminal domain-containing protein</fullName>
    </recommendedName>
</protein>
<dbReference type="Pfam" id="PF08548">
    <property type="entry name" value="Peptidase_M10_C"/>
    <property type="match status" value="1"/>
</dbReference>
<comment type="cofactor">
    <cofactor evidence="1">
        <name>Ca(2+)</name>
        <dbReference type="ChEBI" id="CHEBI:29108"/>
    </cofactor>
</comment>
<keyword evidence="7" id="KW-1185">Reference proteome</keyword>
<proteinExistence type="predicted"/>
<comment type="caution">
    <text evidence="6">The sequence shown here is derived from an EMBL/GenBank/DDBJ whole genome shotgun (WGS) entry which is preliminary data.</text>
</comment>
<keyword evidence="4" id="KW-0677">Repeat</keyword>
<dbReference type="InterPro" id="IPR001343">
    <property type="entry name" value="Hemolysn_Ca-bd"/>
</dbReference>
<evidence type="ECO:0000256" key="4">
    <source>
        <dbReference type="ARBA" id="ARBA00022737"/>
    </source>
</evidence>